<reference evidence="4" key="1">
    <citation type="submission" date="2020-11" db="EMBL/GenBank/DDBJ databases">
        <authorList>
            <person name="Tran Van P."/>
        </authorList>
    </citation>
    <scope>NUCLEOTIDE SEQUENCE</scope>
</reference>
<keyword evidence="3" id="KW-0539">Nucleus</keyword>
<dbReference type="GO" id="GO:0000724">
    <property type="term" value="P:double-strand break repair via homologous recombination"/>
    <property type="evidence" value="ECO:0007669"/>
    <property type="project" value="TreeGrafter"/>
</dbReference>
<evidence type="ECO:0000256" key="1">
    <source>
        <dbReference type="ARBA" id="ARBA00004123"/>
    </source>
</evidence>
<dbReference type="PANTHER" id="PTHR13989">
    <property type="entry name" value="REPLICATION PROTEIN A-RELATED"/>
    <property type="match status" value="1"/>
</dbReference>
<dbReference type="GO" id="GO:0006289">
    <property type="term" value="P:nucleotide-excision repair"/>
    <property type="evidence" value="ECO:0007669"/>
    <property type="project" value="TreeGrafter"/>
</dbReference>
<dbReference type="InterPro" id="IPR012340">
    <property type="entry name" value="NA-bd_OB-fold"/>
</dbReference>
<proteinExistence type="predicted"/>
<gene>
    <name evidence="4" type="ORF">CTOB1V02_LOCUS2026</name>
</gene>
<organism evidence="4">
    <name type="scientific">Cyprideis torosa</name>
    <dbReference type="NCBI Taxonomy" id="163714"/>
    <lineage>
        <taxon>Eukaryota</taxon>
        <taxon>Metazoa</taxon>
        <taxon>Ecdysozoa</taxon>
        <taxon>Arthropoda</taxon>
        <taxon>Crustacea</taxon>
        <taxon>Oligostraca</taxon>
        <taxon>Ostracoda</taxon>
        <taxon>Podocopa</taxon>
        <taxon>Podocopida</taxon>
        <taxon>Cytherocopina</taxon>
        <taxon>Cytheroidea</taxon>
        <taxon>Cytherideidae</taxon>
        <taxon>Cyprideis</taxon>
    </lineage>
</organism>
<dbReference type="InterPro" id="IPR036388">
    <property type="entry name" value="WH-like_DNA-bd_sf"/>
</dbReference>
<dbReference type="Gene3D" id="1.10.10.10">
    <property type="entry name" value="Winged helix-like DNA-binding domain superfamily/Winged helix DNA-binding domain"/>
    <property type="match status" value="1"/>
</dbReference>
<dbReference type="Gene3D" id="2.40.50.140">
    <property type="entry name" value="Nucleic acid-binding proteins"/>
    <property type="match status" value="1"/>
</dbReference>
<name>A0A7R8W5G3_9CRUS</name>
<protein>
    <recommendedName>
        <fullName evidence="5">Replication protein A 32 kDa subunit</fullName>
    </recommendedName>
</protein>
<dbReference type="OrthoDB" id="25571at2759"/>
<sequence length="259" mass="28028">MNNSFGSAGGFLTSPAAPKEGGQQEGVRRATNLVPVTVQQILQATTTTPLLLYGKEVNLVCMYGTVKSVERTETKIEISVDDNTGLIKGRQWLGSSADSTPELKIGEVVRLVGTVASDDSSGERCLQLFRIFKLHDERELKIHDLEMQLMELAYQKGITNLSELAAARGGAGAAVGDTTPAAADLNFSQLGGLAGYTDKQRMVFLLYKSAGANGLSTQVAQQRLVGKMNQGEFKAAFDFLVEDGMLYNLHEDVYRSIEE</sequence>
<accession>A0A7R8W5G3</accession>
<dbReference type="AlphaFoldDB" id="A0A7R8W5G3"/>
<dbReference type="PANTHER" id="PTHR13989:SF16">
    <property type="entry name" value="REPLICATION PROTEIN A2"/>
    <property type="match status" value="1"/>
</dbReference>
<dbReference type="SUPFAM" id="SSF50249">
    <property type="entry name" value="Nucleic acid-binding proteins"/>
    <property type="match status" value="1"/>
</dbReference>
<dbReference type="GO" id="GO:0003697">
    <property type="term" value="F:single-stranded DNA binding"/>
    <property type="evidence" value="ECO:0007669"/>
    <property type="project" value="TreeGrafter"/>
</dbReference>
<evidence type="ECO:0000256" key="3">
    <source>
        <dbReference type="ARBA" id="ARBA00023242"/>
    </source>
</evidence>
<dbReference type="GO" id="GO:0000781">
    <property type="term" value="C:chromosome, telomeric region"/>
    <property type="evidence" value="ECO:0007669"/>
    <property type="project" value="TreeGrafter"/>
</dbReference>
<keyword evidence="2" id="KW-0238">DNA-binding</keyword>
<evidence type="ECO:0000256" key="2">
    <source>
        <dbReference type="ARBA" id="ARBA00023125"/>
    </source>
</evidence>
<dbReference type="GO" id="GO:0006260">
    <property type="term" value="P:DNA replication"/>
    <property type="evidence" value="ECO:0007669"/>
    <property type="project" value="TreeGrafter"/>
</dbReference>
<evidence type="ECO:0000313" key="4">
    <source>
        <dbReference type="EMBL" id="CAD7224056.1"/>
    </source>
</evidence>
<dbReference type="GO" id="GO:0035861">
    <property type="term" value="C:site of double-strand break"/>
    <property type="evidence" value="ECO:0007669"/>
    <property type="project" value="TreeGrafter"/>
</dbReference>
<dbReference type="GO" id="GO:0005662">
    <property type="term" value="C:DNA replication factor A complex"/>
    <property type="evidence" value="ECO:0007669"/>
    <property type="project" value="TreeGrafter"/>
</dbReference>
<dbReference type="EMBL" id="OB660299">
    <property type="protein sequence ID" value="CAD7224056.1"/>
    <property type="molecule type" value="Genomic_DNA"/>
</dbReference>
<evidence type="ECO:0008006" key="5">
    <source>
        <dbReference type="Google" id="ProtNLM"/>
    </source>
</evidence>
<comment type="subcellular location">
    <subcellularLocation>
        <location evidence="1">Nucleus</location>
    </subcellularLocation>
</comment>
<dbReference type="InterPro" id="IPR040260">
    <property type="entry name" value="RFA2-like"/>
</dbReference>